<protein>
    <submittedName>
        <fullName evidence="2">Uncharacterized protein</fullName>
    </submittedName>
</protein>
<evidence type="ECO:0000313" key="2">
    <source>
        <dbReference type="EMBL" id="KAF6223171.1"/>
    </source>
</evidence>
<name>A0A8H6CHA9_9LECA</name>
<organism evidence="2 3">
    <name type="scientific">Letharia columbiana</name>
    <dbReference type="NCBI Taxonomy" id="112416"/>
    <lineage>
        <taxon>Eukaryota</taxon>
        <taxon>Fungi</taxon>
        <taxon>Dikarya</taxon>
        <taxon>Ascomycota</taxon>
        <taxon>Pezizomycotina</taxon>
        <taxon>Lecanoromycetes</taxon>
        <taxon>OSLEUM clade</taxon>
        <taxon>Lecanoromycetidae</taxon>
        <taxon>Lecanorales</taxon>
        <taxon>Lecanorineae</taxon>
        <taxon>Parmeliaceae</taxon>
        <taxon>Letharia</taxon>
    </lineage>
</organism>
<evidence type="ECO:0000256" key="1">
    <source>
        <dbReference type="SAM" id="MobiDB-lite"/>
    </source>
</evidence>
<comment type="caution">
    <text evidence="2">The sequence shown here is derived from an EMBL/GenBank/DDBJ whole genome shotgun (WGS) entry which is preliminary data.</text>
</comment>
<feature type="compositionally biased region" description="Basic and acidic residues" evidence="1">
    <location>
        <begin position="311"/>
        <end position="326"/>
    </location>
</feature>
<evidence type="ECO:0000313" key="3">
    <source>
        <dbReference type="Proteomes" id="UP000578531"/>
    </source>
</evidence>
<proteinExistence type="predicted"/>
<keyword evidence="3" id="KW-1185">Reference proteome</keyword>
<sequence length="326" mass="37208">MSYISTELSSTWLRSPVIQCTLANEAGQSPPSVTNNPIEYIDGCLLNMALREKRIKVEIKDGFVEQESRCERQTSGLRSEIKKDMADMEVTLGNRFLEELHRSFSGFFDRVERVLEAQDDRSNARFNGVERSLRDGAAAHHNARAIFENGIINRLHHKIIPPQVPKLRTDGEVEWRSSSSMPDTVGEAYFLGQRAKGKFISDRDLELLAMKKDHNKSARDRAQGVIKTLCVYYDAEPRGEHLGEADGKEIWLKDDESVDLHMDAFLRKCGMRWPRVYEWGEVVRVHEREEASRKRSVSSQAGHEASDETGSDNKKRSRENSARLSQ</sequence>
<gene>
    <name evidence="2" type="ORF">HO173_013246</name>
</gene>
<dbReference type="EMBL" id="JACCJC010000135">
    <property type="protein sequence ID" value="KAF6223171.1"/>
    <property type="molecule type" value="Genomic_DNA"/>
</dbReference>
<feature type="region of interest" description="Disordered" evidence="1">
    <location>
        <begin position="287"/>
        <end position="326"/>
    </location>
</feature>
<dbReference type="RefSeq" id="XP_037158045.1">
    <property type="nucleotide sequence ID" value="XM_037315069.1"/>
</dbReference>
<dbReference type="GeneID" id="59294873"/>
<dbReference type="AlphaFoldDB" id="A0A8H6CHA9"/>
<dbReference type="Proteomes" id="UP000578531">
    <property type="component" value="Unassembled WGS sequence"/>
</dbReference>
<accession>A0A8H6CHA9</accession>
<reference evidence="2 3" key="1">
    <citation type="journal article" date="2020" name="Genomics">
        <title>Complete, high-quality genomes from long-read metagenomic sequencing of two wolf lichen thalli reveals enigmatic genome architecture.</title>
        <authorList>
            <person name="McKenzie S.K."/>
            <person name="Walston R.F."/>
            <person name="Allen J.L."/>
        </authorList>
    </citation>
    <scope>NUCLEOTIDE SEQUENCE [LARGE SCALE GENOMIC DNA]</scope>
    <source>
        <strain evidence="2">WasteWater2</strain>
    </source>
</reference>